<name>A0ABQ6JHS5_9ACTN</name>
<evidence type="ECO:0000313" key="2">
    <source>
        <dbReference type="Proteomes" id="UP001157017"/>
    </source>
</evidence>
<evidence type="ECO:0000313" key="1">
    <source>
        <dbReference type="EMBL" id="GMA86417.1"/>
    </source>
</evidence>
<comment type="caution">
    <text evidence="1">The sequence shown here is derived from an EMBL/GenBank/DDBJ whole genome shotgun (WGS) entry which is preliminary data.</text>
</comment>
<dbReference type="EMBL" id="BSUZ01000001">
    <property type="protein sequence ID" value="GMA86417.1"/>
    <property type="molecule type" value="Genomic_DNA"/>
</dbReference>
<gene>
    <name evidence="1" type="ORF">GCM10025868_16670</name>
</gene>
<accession>A0ABQ6JHS5</accession>
<sequence length="64" mass="7426">MQPVAFAHLRPTAVRHLTERPADRAYVFRKRLTALGLPGAVPPSRRDRLRRRLDPLTARLRRTT</sequence>
<proteinExistence type="predicted"/>
<keyword evidence="2" id="KW-1185">Reference proteome</keyword>
<dbReference type="Proteomes" id="UP001157017">
    <property type="component" value="Unassembled WGS sequence"/>
</dbReference>
<evidence type="ECO:0008006" key="3">
    <source>
        <dbReference type="Google" id="ProtNLM"/>
    </source>
</evidence>
<protein>
    <recommendedName>
        <fullName evidence="3">DUF3263 domain-containing protein</fullName>
    </recommendedName>
</protein>
<organism evidence="1 2">
    <name type="scientific">Angustibacter aerolatus</name>
    <dbReference type="NCBI Taxonomy" id="1162965"/>
    <lineage>
        <taxon>Bacteria</taxon>
        <taxon>Bacillati</taxon>
        <taxon>Actinomycetota</taxon>
        <taxon>Actinomycetes</taxon>
        <taxon>Kineosporiales</taxon>
        <taxon>Kineosporiaceae</taxon>
    </lineage>
</organism>
<reference evidence="2" key="1">
    <citation type="journal article" date="2019" name="Int. J. Syst. Evol. Microbiol.">
        <title>The Global Catalogue of Microorganisms (GCM) 10K type strain sequencing project: providing services to taxonomists for standard genome sequencing and annotation.</title>
        <authorList>
            <consortium name="The Broad Institute Genomics Platform"/>
            <consortium name="The Broad Institute Genome Sequencing Center for Infectious Disease"/>
            <person name="Wu L."/>
            <person name="Ma J."/>
        </authorList>
    </citation>
    <scope>NUCLEOTIDE SEQUENCE [LARGE SCALE GENOMIC DNA]</scope>
    <source>
        <strain evidence="2">NBRC 108730</strain>
    </source>
</reference>